<keyword evidence="2" id="KW-1185">Reference proteome</keyword>
<proteinExistence type="predicted"/>
<dbReference type="AlphaFoldDB" id="A0A7W5E5W6"/>
<name>A0A7W5E5W6_9BACT</name>
<protein>
    <submittedName>
        <fullName evidence="1">Uncharacterized protein</fullName>
    </submittedName>
</protein>
<dbReference type="EMBL" id="JACHXU010000054">
    <property type="protein sequence ID" value="MBB3210708.1"/>
    <property type="molecule type" value="Genomic_DNA"/>
</dbReference>
<gene>
    <name evidence="1" type="ORF">FHS27_006556</name>
</gene>
<evidence type="ECO:0000313" key="2">
    <source>
        <dbReference type="Proteomes" id="UP000536179"/>
    </source>
</evidence>
<accession>A0A7W5E5W6</accession>
<comment type="caution">
    <text evidence="1">The sequence shown here is derived from an EMBL/GenBank/DDBJ whole genome shotgun (WGS) entry which is preliminary data.</text>
</comment>
<organism evidence="1 2">
    <name type="scientific">Aporhodopirellula rubra</name>
    <dbReference type="NCBI Taxonomy" id="980271"/>
    <lineage>
        <taxon>Bacteria</taxon>
        <taxon>Pseudomonadati</taxon>
        <taxon>Planctomycetota</taxon>
        <taxon>Planctomycetia</taxon>
        <taxon>Pirellulales</taxon>
        <taxon>Pirellulaceae</taxon>
        <taxon>Aporhodopirellula</taxon>
    </lineage>
</organism>
<sequence>MAALNVSLSTAMRTGSLGPFAVGTSRHVIGRTLGSATKATLVDRKDASCIWVFGTTEFHFANDILTLVHCDSDDLFDGGPSMKIDPWKLRLHMPLAELKSILIGNDIGYTGCDDPHAVDCTVRLSSGFTLGFVLNDSAGLGPTGLRSWSIQSCGEQSDARERRSRVS</sequence>
<reference evidence="1 2" key="1">
    <citation type="submission" date="2020-08" db="EMBL/GenBank/DDBJ databases">
        <title>Genomic Encyclopedia of Type Strains, Phase III (KMG-III): the genomes of soil and plant-associated and newly described type strains.</title>
        <authorList>
            <person name="Whitman W."/>
        </authorList>
    </citation>
    <scope>NUCLEOTIDE SEQUENCE [LARGE SCALE GENOMIC DNA]</scope>
    <source>
        <strain evidence="1 2">CECT 8075</strain>
    </source>
</reference>
<evidence type="ECO:0000313" key="1">
    <source>
        <dbReference type="EMBL" id="MBB3210708.1"/>
    </source>
</evidence>
<dbReference type="Proteomes" id="UP000536179">
    <property type="component" value="Unassembled WGS sequence"/>
</dbReference>